<keyword evidence="7" id="KW-1185">Reference proteome</keyword>
<evidence type="ECO:0000259" key="3">
    <source>
        <dbReference type="PROSITE" id="PS50113"/>
    </source>
</evidence>
<evidence type="ECO:0000256" key="2">
    <source>
        <dbReference type="SAM" id="SignalP"/>
    </source>
</evidence>
<evidence type="ECO:0000313" key="7">
    <source>
        <dbReference type="Proteomes" id="UP000509367"/>
    </source>
</evidence>
<evidence type="ECO:0000259" key="5">
    <source>
        <dbReference type="PROSITE" id="PS50887"/>
    </source>
</evidence>
<name>A0A6N1VLC1_9HYPH</name>
<dbReference type="AlphaFoldDB" id="A0A6N1VLC1"/>
<dbReference type="Pfam" id="PF00563">
    <property type="entry name" value="EAL"/>
    <property type="match status" value="1"/>
</dbReference>
<feature type="signal peptide" evidence="2">
    <location>
        <begin position="1"/>
        <end position="24"/>
    </location>
</feature>
<dbReference type="SUPFAM" id="SSF55785">
    <property type="entry name" value="PYP-like sensor domain (PAS domain)"/>
    <property type="match status" value="1"/>
</dbReference>
<feature type="domain" description="PAC" evidence="3">
    <location>
        <begin position="472"/>
        <end position="524"/>
    </location>
</feature>
<dbReference type="PROSITE" id="PS50883">
    <property type="entry name" value="EAL"/>
    <property type="match status" value="1"/>
</dbReference>
<dbReference type="SUPFAM" id="SSF141868">
    <property type="entry name" value="EAL domain-like"/>
    <property type="match status" value="1"/>
</dbReference>
<dbReference type="PROSITE" id="PS50113">
    <property type="entry name" value="PAC"/>
    <property type="match status" value="1"/>
</dbReference>
<feature type="transmembrane region" description="Helical" evidence="1">
    <location>
        <begin position="331"/>
        <end position="351"/>
    </location>
</feature>
<organism evidence="6 7">
    <name type="scientific">Oricola thermophila</name>
    <dbReference type="NCBI Taxonomy" id="2742145"/>
    <lineage>
        <taxon>Bacteria</taxon>
        <taxon>Pseudomonadati</taxon>
        <taxon>Pseudomonadota</taxon>
        <taxon>Alphaproteobacteria</taxon>
        <taxon>Hyphomicrobiales</taxon>
        <taxon>Ahrensiaceae</taxon>
        <taxon>Oricola</taxon>
    </lineage>
</organism>
<keyword evidence="1" id="KW-1133">Transmembrane helix</keyword>
<dbReference type="KEGG" id="orm:HTY61_10600"/>
<dbReference type="PANTHER" id="PTHR44757">
    <property type="entry name" value="DIGUANYLATE CYCLASE DGCP"/>
    <property type="match status" value="1"/>
</dbReference>
<evidence type="ECO:0000256" key="1">
    <source>
        <dbReference type="SAM" id="Phobius"/>
    </source>
</evidence>
<dbReference type="Gene3D" id="3.20.20.450">
    <property type="entry name" value="EAL domain"/>
    <property type="match status" value="1"/>
</dbReference>
<dbReference type="SMART" id="SM00267">
    <property type="entry name" value="GGDEF"/>
    <property type="match status" value="1"/>
</dbReference>
<dbReference type="CDD" id="cd01949">
    <property type="entry name" value="GGDEF"/>
    <property type="match status" value="1"/>
</dbReference>
<evidence type="ECO:0000313" key="6">
    <source>
        <dbReference type="EMBL" id="QKV20625.1"/>
    </source>
</evidence>
<dbReference type="SMART" id="SM00052">
    <property type="entry name" value="EAL"/>
    <property type="match status" value="1"/>
</dbReference>
<dbReference type="InterPro" id="IPR035919">
    <property type="entry name" value="EAL_sf"/>
</dbReference>
<dbReference type="CDD" id="cd01948">
    <property type="entry name" value="EAL"/>
    <property type="match status" value="1"/>
</dbReference>
<feature type="transmembrane region" description="Helical" evidence="1">
    <location>
        <begin position="252"/>
        <end position="268"/>
    </location>
</feature>
<dbReference type="InterPro" id="IPR029787">
    <property type="entry name" value="Nucleotide_cyclase"/>
</dbReference>
<feature type="transmembrane region" description="Helical" evidence="1">
    <location>
        <begin position="301"/>
        <end position="324"/>
    </location>
</feature>
<dbReference type="InterPro" id="IPR013655">
    <property type="entry name" value="PAS_fold_3"/>
</dbReference>
<dbReference type="Gene3D" id="3.30.450.20">
    <property type="entry name" value="PAS domain"/>
    <property type="match status" value="1"/>
</dbReference>
<accession>A0A6N1VLC1</accession>
<dbReference type="CDD" id="cd00130">
    <property type="entry name" value="PAS"/>
    <property type="match status" value="1"/>
</dbReference>
<dbReference type="EMBL" id="CP054836">
    <property type="protein sequence ID" value="QKV20625.1"/>
    <property type="molecule type" value="Genomic_DNA"/>
</dbReference>
<dbReference type="InterPro" id="IPR001610">
    <property type="entry name" value="PAC"/>
</dbReference>
<dbReference type="InterPro" id="IPR052155">
    <property type="entry name" value="Biofilm_reg_signaling"/>
</dbReference>
<dbReference type="SMART" id="SM00086">
    <property type="entry name" value="PAC"/>
    <property type="match status" value="1"/>
</dbReference>
<dbReference type="InterPro" id="IPR043128">
    <property type="entry name" value="Rev_trsase/Diguanyl_cyclase"/>
</dbReference>
<dbReference type="InterPro" id="IPR001633">
    <property type="entry name" value="EAL_dom"/>
</dbReference>
<feature type="domain" description="GGDEF" evidence="5">
    <location>
        <begin position="557"/>
        <end position="690"/>
    </location>
</feature>
<sequence>MRFCAALVVAVAAFLTVFSVPATALEAISIGRNEEALDLSRAVTIYRNRGETFRISTAPGIDGIVRTIEVQATQQDTDGHWAVFALANTTETQIDRLIVAPHFRLVGSGFFWPDLGSKRIVAITPSEGFALDRVDSPDADIFSITLNPGAVVTFVAELASPDLPQVYLWEADQYKDIVNSYTLYRGIVLGIAGLLALFLTIIFVVRGTSMFPAAAALAWAVLAYICVDFGFIDRFFDVQPSEIPRWRALSEVSLAAALALFLFTYLNLNRWHEHLSYGAIAWLLAITALGALVFYDPALAAGIARLTLAANAVFGIALIAAFAWRGFDRAIMLVPAWALLIAWIVAGYMTVSGRVDNDIIQPALAGGLVLIVLLIGFTIMQNAFSGGAFQQNLLSNVERQALAVKGSGGIVWDWDVSRDRLSTTPDLASVIGFAPGTLQGPPKSWLPFIHSDDRDRFRVTLDAVIEKRRGKIDIAIRLRGPDNHYSWYAVRARPVVGADGQVIRCIGTIIDVSDQKRAEERLLRDAVHDNLTGLPNRELFMDRIRNAIALAHVDDSMRPTVLIIDIDRFRQINESIGMAAGDTLLITVARRLRRLLRPHDTLARISGNQFGIILLSETEPGRIASFADAVKNTIKAPISFAERQIILTTSIGLATWTQARAQDEDLYGDAELALFQAKRYGGDRVEPFRPAFRTSGSDKLQLESDLRRAIERGEITLLYQPIVDARTMNVAGFEALMRWNHPRRGEIQPSEFIAIAERSDLIVELGDHAIELAMRKLMDWDLALPDADLFISIDVSSQQVMTRDFADTISGMKARFNSRRHTLRLEITETVLMQNPEHNARVLGRVKDLGIGLAMDDFGTGYSSFAYLSHFPFDTIKIDQSLIRNDWSQRDVLLESVILMANNLGLSTVAEGVEAKEDVERLRGMGCRYIQGFAAGVPLTAEAATELVMEQSPVITNDDAAAE</sequence>
<feature type="chain" id="PRO_5027073006" evidence="2">
    <location>
        <begin position="25"/>
        <end position="963"/>
    </location>
</feature>
<feature type="transmembrane region" description="Helical" evidence="1">
    <location>
        <begin position="211"/>
        <end position="232"/>
    </location>
</feature>
<feature type="transmembrane region" description="Helical" evidence="1">
    <location>
        <begin position="363"/>
        <end position="384"/>
    </location>
</feature>
<protein>
    <submittedName>
        <fullName evidence="6">EAL domain-containing protein</fullName>
    </submittedName>
</protein>
<proteinExistence type="predicted"/>
<keyword evidence="1" id="KW-0812">Transmembrane</keyword>
<dbReference type="Pfam" id="PF07695">
    <property type="entry name" value="7TMR-DISM_7TM"/>
    <property type="match status" value="1"/>
</dbReference>
<dbReference type="SUPFAM" id="SSF55073">
    <property type="entry name" value="Nucleotide cyclase"/>
    <property type="match status" value="1"/>
</dbReference>
<keyword evidence="1" id="KW-0472">Membrane</keyword>
<gene>
    <name evidence="6" type="ORF">HTY61_10600</name>
</gene>
<dbReference type="InterPro" id="IPR035965">
    <property type="entry name" value="PAS-like_dom_sf"/>
</dbReference>
<dbReference type="Pfam" id="PF08447">
    <property type="entry name" value="PAS_3"/>
    <property type="match status" value="1"/>
</dbReference>
<feature type="transmembrane region" description="Helical" evidence="1">
    <location>
        <begin position="183"/>
        <end position="204"/>
    </location>
</feature>
<dbReference type="PANTHER" id="PTHR44757:SF2">
    <property type="entry name" value="BIOFILM ARCHITECTURE MAINTENANCE PROTEIN MBAA"/>
    <property type="match status" value="1"/>
</dbReference>
<dbReference type="InterPro" id="IPR000160">
    <property type="entry name" value="GGDEF_dom"/>
</dbReference>
<dbReference type="InterPro" id="IPR000014">
    <property type="entry name" value="PAS"/>
</dbReference>
<dbReference type="Gene3D" id="3.30.70.270">
    <property type="match status" value="1"/>
</dbReference>
<dbReference type="NCBIfam" id="TIGR00254">
    <property type="entry name" value="GGDEF"/>
    <property type="match status" value="1"/>
</dbReference>
<dbReference type="PROSITE" id="PS50887">
    <property type="entry name" value="GGDEF"/>
    <property type="match status" value="1"/>
</dbReference>
<dbReference type="Pfam" id="PF00990">
    <property type="entry name" value="GGDEF"/>
    <property type="match status" value="1"/>
</dbReference>
<feature type="transmembrane region" description="Helical" evidence="1">
    <location>
        <begin position="275"/>
        <end position="295"/>
    </location>
</feature>
<dbReference type="InterPro" id="IPR000700">
    <property type="entry name" value="PAS-assoc_C"/>
</dbReference>
<evidence type="ECO:0000259" key="4">
    <source>
        <dbReference type="PROSITE" id="PS50883"/>
    </source>
</evidence>
<reference evidence="6 7" key="1">
    <citation type="submission" date="2020-06" db="EMBL/GenBank/DDBJ databases">
        <title>Oricola thermophila sp. nov. isolated from a tidal sediments.</title>
        <authorList>
            <person name="Kwon K.K."/>
            <person name="Yang S.-H."/>
            <person name="Park M.-J."/>
        </authorList>
    </citation>
    <scope>NUCLEOTIDE SEQUENCE [LARGE SCALE GENOMIC DNA]</scope>
    <source>
        <strain evidence="6 7">MEBiC13590</strain>
    </source>
</reference>
<dbReference type="Proteomes" id="UP000509367">
    <property type="component" value="Chromosome"/>
</dbReference>
<dbReference type="RefSeq" id="WP_175278515.1">
    <property type="nucleotide sequence ID" value="NZ_CP054836.1"/>
</dbReference>
<dbReference type="InterPro" id="IPR011623">
    <property type="entry name" value="7TMR_DISM_rcpt_extracell_dom1"/>
</dbReference>
<keyword evidence="2" id="KW-0732">Signal</keyword>
<feature type="domain" description="EAL" evidence="4">
    <location>
        <begin position="699"/>
        <end position="952"/>
    </location>
</feature>